<dbReference type="AlphaFoldDB" id="A0A5C6LN10"/>
<keyword evidence="2" id="KW-1185">Reference proteome</keyword>
<proteinExistence type="predicted"/>
<sequence>MPPFYTVSSSEARSVYLIVNDQVNSIIYNLDKSKTVRVIPHKDGGVRTYIILPKKDMLS</sequence>
<name>A0A5C6LN10_9BACT</name>
<gene>
    <name evidence="1" type="ORF">FEF09_20685</name>
</gene>
<evidence type="ECO:0000313" key="1">
    <source>
        <dbReference type="EMBL" id="TWV98700.1"/>
    </source>
</evidence>
<protein>
    <submittedName>
        <fullName evidence="1">Uncharacterized protein</fullName>
    </submittedName>
</protein>
<dbReference type="EMBL" id="VOHS01000025">
    <property type="protein sequence ID" value="TWV98700.1"/>
    <property type="molecule type" value="Genomic_DNA"/>
</dbReference>
<evidence type="ECO:0000313" key="2">
    <source>
        <dbReference type="Proteomes" id="UP000318815"/>
    </source>
</evidence>
<accession>A0A5C6LN10</accession>
<reference evidence="1 2" key="1">
    <citation type="submission" date="2019-08" db="EMBL/GenBank/DDBJ databases">
        <title>Whole genome sequencing of chitin degrading bacteria Chitinophaga pinensis YS16.</title>
        <authorList>
            <person name="Singh R.P."/>
            <person name="Manchanda G."/>
            <person name="Maurya I.K."/>
            <person name="Joshi N.K."/>
            <person name="Srivastava A.K."/>
        </authorList>
    </citation>
    <scope>NUCLEOTIDE SEQUENCE [LARGE SCALE GENOMIC DNA]</scope>
    <source>
        <strain evidence="1 2">YS-16</strain>
    </source>
</reference>
<organism evidence="1 2">
    <name type="scientific">Chitinophaga pinensis</name>
    <dbReference type="NCBI Taxonomy" id="79329"/>
    <lineage>
        <taxon>Bacteria</taxon>
        <taxon>Pseudomonadati</taxon>
        <taxon>Bacteroidota</taxon>
        <taxon>Chitinophagia</taxon>
        <taxon>Chitinophagales</taxon>
        <taxon>Chitinophagaceae</taxon>
        <taxon>Chitinophaga</taxon>
    </lineage>
</organism>
<dbReference type="Proteomes" id="UP000318815">
    <property type="component" value="Unassembled WGS sequence"/>
</dbReference>
<comment type="caution">
    <text evidence="1">The sequence shown here is derived from an EMBL/GenBank/DDBJ whole genome shotgun (WGS) entry which is preliminary data.</text>
</comment>
<dbReference type="RefSeq" id="WP_146306866.1">
    <property type="nucleotide sequence ID" value="NZ_VOHS01000025.1"/>
</dbReference>